<dbReference type="AlphaFoldDB" id="A0A381NL95"/>
<gene>
    <name evidence="2" type="ORF">METZ01_LOCUS8199</name>
</gene>
<reference evidence="2" key="1">
    <citation type="submission" date="2018-05" db="EMBL/GenBank/DDBJ databases">
        <authorList>
            <person name="Lanie J.A."/>
            <person name="Ng W.-L."/>
            <person name="Kazmierczak K.M."/>
            <person name="Andrzejewski T.M."/>
            <person name="Davidsen T.M."/>
            <person name="Wayne K.J."/>
            <person name="Tettelin H."/>
            <person name="Glass J.I."/>
            <person name="Rusch D."/>
            <person name="Podicherti R."/>
            <person name="Tsui H.-C.T."/>
            <person name="Winkler M.E."/>
        </authorList>
    </citation>
    <scope>NUCLEOTIDE SEQUENCE</scope>
</reference>
<evidence type="ECO:0000313" key="2">
    <source>
        <dbReference type="EMBL" id="SUZ55345.1"/>
    </source>
</evidence>
<accession>A0A381NL95</accession>
<dbReference type="EMBL" id="UINC01000442">
    <property type="protein sequence ID" value="SUZ55345.1"/>
    <property type="molecule type" value="Genomic_DNA"/>
</dbReference>
<keyword evidence="1" id="KW-1133">Transmembrane helix</keyword>
<organism evidence="2">
    <name type="scientific">marine metagenome</name>
    <dbReference type="NCBI Taxonomy" id="408172"/>
    <lineage>
        <taxon>unclassified sequences</taxon>
        <taxon>metagenomes</taxon>
        <taxon>ecological metagenomes</taxon>
    </lineage>
</organism>
<name>A0A381NL95_9ZZZZ</name>
<keyword evidence="1" id="KW-0812">Transmembrane</keyword>
<proteinExistence type="predicted"/>
<protein>
    <submittedName>
        <fullName evidence="2">Uncharacterized protein</fullName>
    </submittedName>
</protein>
<feature type="transmembrane region" description="Helical" evidence="1">
    <location>
        <begin position="34"/>
        <end position="54"/>
    </location>
</feature>
<sequence length="57" mass="6560">MGLKGIFLAILIVCAVYLWRRYRKKSEGKSSRWVDWVLVVVAVYYVISAMVMLFGSS</sequence>
<keyword evidence="1" id="KW-0472">Membrane</keyword>
<evidence type="ECO:0000256" key="1">
    <source>
        <dbReference type="SAM" id="Phobius"/>
    </source>
</evidence>
<feature type="transmembrane region" description="Helical" evidence="1">
    <location>
        <begin position="6"/>
        <end position="22"/>
    </location>
</feature>